<protein>
    <submittedName>
        <fullName evidence="1">Multiple sugar transport system substrate-binding protein</fullName>
    </submittedName>
</protein>
<accession>A0AAE4CW34</accession>
<dbReference type="InterPro" id="IPR050490">
    <property type="entry name" value="Bact_solute-bd_prot1"/>
</dbReference>
<dbReference type="PROSITE" id="PS51257">
    <property type="entry name" value="PROKAR_LIPOPROTEIN"/>
    <property type="match status" value="1"/>
</dbReference>
<evidence type="ECO:0000313" key="2">
    <source>
        <dbReference type="Proteomes" id="UP001183629"/>
    </source>
</evidence>
<reference evidence="1 2" key="1">
    <citation type="submission" date="2023-07" db="EMBL/GenBank/DDBJ databases">
        <title>Sequencing the genomes of 1000 actinobacteria strains.</title>
        <authorList>
            <person name="Klenk H.-P."/>
        </authorList>
    </citation>
    <scope>NUCLEOTIDE SEQUENCE [LARGE SCALE GENOMIC DNA]</scope>
    <source>
        <strain evidence="1 2">DSM 44711</strain>
    </source>
</reference>
<name>A0AAE4CW34_9ACTN</name>
<evidence type="ECO:0000313" key="1">
    <source>
        <dbReference type="EMBL" id="MDR7326082.1"/>
    </source>
</evidence>
<keyword evidence="2" id="KW-1185">Reference proteome</keyword>
<dbReference type="Gene3D" id="3.40.190.10">
    <property type="entry name" value="Periplasmic binding protein-like II"/>
    <property type="match status" value="1"/>
</dbReference>
<proteinExistence type="predicted"/>
<dbReference type="PANTHER" id="PTHR43649">
    <property type="entry name" value="ARABINOSE-BINDING PROTEIN-RELATED"/>
    <property type="match status" value="1"/>
</dbReference>
<keyword evidence="1" id="KW-0762">Sugar transport</keyword>
<keyword evidence="1" id="KW-0813">Transport</keyword>
<dbReference type="AlphaFoldDB" id="A0AAE4CW34"/>
<dbReference type="InterPro" id="IPR006059">
    <property type="entry name" value="SBP"/>
</dbReference>
<organism evidence="1 2">
    <name type="scientific">Catenuloplanes niger</name>
    <dbReference type="NCBI Taxonomy" id="587534"/>
    <lineage>
        <taxon>Bacteria</taxon>
        <taxon>Bacillati</taxon>
        <taxon>Actinomycetota</taxon>
        <taxon>Actinomycetes</taxon>
        <taxon>Micromonosporales</taxon>
        <taxon>Micromonosporaceae</taxon>
        <taxon>Catenuloplanes</taxon>
    </lineage>
</organism>
<dbReference type="RefSeq" id="WP_310421323.1">
    <property type="nucleotide sequence ID" value="NZ_JAVDYC010000001.1"/>
</dbReference>
<gene>
    <name evidence="1" type="ORF">J2S44_006332</name>
</gene>
<dbReference type="SUPFAM" id="SSF53850">
    <property type="entry name" value="Periplasmic binding protein-like II"/>
    <property type="match status" value="1"/>
</dbReference>
<sequence>MKRRQLLAGTAAVLGAAACGAPSGADRLRYWNLFGGGDGVRMVELVDAFAASRPDLDVQASTLAWGPPYYTKLSMAAAGGRAPDVAILHLARLPSFAPGRLLDPFPPELLAEAGITPENVLPEIWDRCVVDGQVYAIPLDTHPFVMYYNTDLCRRLGLTDANGTLVPLRGADDLVAAWSEAKKLTGGYGLVLDNFGISPWRLWWTLYRQLDGDLLTADATALVIDDAKALQALDFMRRLSVTDAVAPGQMLLSGAVALFGSGRAAFLFNGEWEVTTFQTQRTPFSMVPFPEVFPGTASPAGIARTQADCHTFVLPHQRDRTVAGTRPAVDYVRFMLEHSVDWAAGGHVPAWLPATRSPDYLALDPQSRYRDAATTAQLDPPAWFSGSASNMENPAGAAFGAVQSGTLTPEAGLARFKADMQRLIDTPAPV</sequence>
<dbReference type="EMBL" id="JAVDYC010000001">
    <property type="protein sequence ID" value="MDR7326082.1"/>
    <property type="molecule type" value="Genomic_DNA"/>
</dbReference>
<dbReference type="Pfam" id="PF13416">
    <property type="entry name" value="SBP_bac_8"/>
    <property type="match status" value="1"/>
</dbReference>
<dbReference type="PANTHER" id="PTHR43649:SF14">
    <property type="entry name" value="BLR3389 PROTEIN"/>
    <property type="match status" value="1"/>
</dbReference>
<comment type="caution">
    <text evidence="1">The sequence shown here is derived from an EMBL/GenBank/DDBJ whole genome shotgun (WGS) entry which is preliminary data.</text>
</comment>
<dbReference type="Proteomes" id="UP001183629">
    <property type="component" value="Unassembled WGS sequence"/>
</dbReference>